<dbReference type="Proteomes" id="UP000559626">
    <property type="component" value="Unassembled WGS sequence"/>
</dbReference>
<dbReference type="EMBL" id="JABBGH010000001">
    <property type="protein sequence ID" value="NML65563.1"/>
    <property type="molecule type" value="Genomic_DNA"/>
</dbReference>
<keyword evidence="1" id="KW-1133">Transmembrane helix</keyword>
<feature type="transmembrane region" description="Helical" evidence="1">
    <location>
        <begin position="60"/>
        <end position="78"/>
    </location>
</feature>
<reference evidence="3 4" key="1">
    <citation type="submission" date="2020-04" db="EMBL/GenBank/DDBJ databases">
        <title>Hymenobacter polaris sp. nov., isolated from Arctic soil.</title>
        <authorList>
            <person name="Dahal R.H."/>
        </authorList>
    </citation>
    <scope>NUCLEOTIDE SEQUENCE [LARGE SCALE GENOMIC DNA]</scope>
    <source>
        <strain evidence="3 4">RP-2-7</strain>
    </source>
</reference>
<evidence type="ECO:0000256" key="2">
    <source>
        <dbReference type="SAM" id="SignalP"/>
    </source>
</evidence>
<keyword evidence="2" id="KW-0732">Signal</keyword>
<comment type="caution">
    <text evidence="3">The sequence shown here is derived from an EMBL/GenBank/DDBJ whole genome shotgun (WGS) entry which is preliminary data.</text>
</comment>
<feature type="chain" id="PRO_5031550835" description="CcmD family protein" evidence="2">
    <location>
        <begin position="24"/>
        <end position="88"/>
    </location>
</feature>
<accession>A0A7Y0FM74</accession>
<organism evidence="3 4">
    <name type="scientific">Hymenobacter polaris</name>
    <dbReference type="NCBI Taxonomy" id="2682546"/>
    <lineage>
        <taxon>Bacteria</taxon>
        <taxon>Pseudomonadati</taxon>
        <taxon>Bacteroidota</taxon>
        <taxon>Cytophagia</taxon>
        <taxon>Cytophagales</taxon>
        <taxon>Hymenobacteraceae</taxon>
        <taxon>Hymenobacter</taxon>
    </lineage>
</organism>
<keyword evidence="4" id="KW-1185">Reference proteome</keyword>
<dbReference type="RefSeq" id="WP_169530858.1">
    <property type="nucleotide sequence ID" value="NZ_JABBGH010000001.1"/>
</dbReference>
<gene>
    <name evidence="3" type="ORF">HHL22_10135</name>
</gene>
<evidence type="ECO:0000256" key="1">
    <source>
        <dbReference type="SAM" id="Phobius"/>
    </source>
</evidence>
<protein>
    <recommendedName>
        <fullName evidence="5">CcmD family protein</fullName>
    </recommendedName>
</protein>
<keyword evidence="1" id="KW-0472">Membrane</keyword>
<feature type="signal peptide" evidence="2">
    <location>
        <begin position="1"/>
        <end position="23"/>
    </location>
</feature>
<name>A0A7Y0FM74_9BACT</name>
<keyword evidence="1" id="KW-0812">Transmembrane</keyword>
<evidence type="ECO:0000313" key="3">
    <source>
        <dbReference type="EMBL" id="NML65563.1"/>
    </source>
</evidence>
<dbReference type="AlphaFoldDB" id="A0A7Y0FM74"/>
<evidence type="ECO:0000313" key="4">
    <source>
        <dbReference type="Proteomes" id="UP000559626"/>
    </source>
</evidence>
<sequence length="88" mass="10024">MKAVRVILFLLILCALVSRISVAAYEKDMSVLTTTYEIHNQNPQEAIEQENLAKRDAVRVNYAIGILTVLFFASFFFGRKQELDNNAK</sequence>
<evidence type="ECO:0008006" key="5">
    <source>
        <dbReference type="Google" id="ProtNLM"/>
    </source>
</evidence>
<proteinExistence type="predicted"/>